<geneLocation type="plasmid" evidence="7 12">
    <name>pIncF</name>
</geneLocation>
<evidence type="ECO:0000313" key="6">
    <source>
        <dbReference type="EMBL" id="HAJ5807281.1"/>
    </source>
</evidence>
<dbReference type="Proteomes" id="UP000682682">
    <property type="component" value="Plasmid pIncF"/>
</dbReference>
<dbReference type="EMBL" id="DABBJX010000058">
    <property type="protein sequence ID" value="HAH4526975.1"/>
    <property type="molecule type" value="Genomic_DNA"/>
</dbReference>
<dbReference type="RefSeq" id="WP_000605862.1">
    <property type="nucleotide sequence ID" value="NZ_AP018574.1"/>
</dbReference>
<dbReference type="Proteomes" id="UP000842519">
    <property type="component" value="Unassembled WGS sequence"/>
</dbReference>
<reference evidence="8 10" key="3">
    <citation type="submission" date="2018-11" db="EMBL/GenBank/DDBJ databases">
        <title>Enterobacteriaceae from Patient.</title>
        <authorList>
            <person name="Shen C."/>
            <person name="Yang Y."/>
            <person name="Tian G."/>
        </authorList>
    </citation>
    <scope>NUCLEOTIDE SEQUENCE [LARGE SCALE GENOMIC DNA]</scope>
    <source>
        <strain evidence="8 10">GBGD28</strain>
    </source>
</reference>
<evidence type="ECO:0000313" key="10">
    <source>
        <dbReference type="Proteomes" id="UP000271008"/>
    </source>
</evidence>
<reference evidence="6" key="4">
    <citation type="submission" date="2019-11" db="EMBL/GenBank/DDBJ databases">
        <authorList>
            <consortium name="NCBI Pathogen Detection Project"/>
        </authorList>
    </citation>
    <scope>NUCLEOTIDE SEQUENCE</scope>
    <source>
        <strain evidence="5">EC00605</strain>
        <strain evidence="4">EC00763</strain>
        <strain evidence="6">Ecoli[ST-405]</strain>
    </source>
</reference>
<evidence type="ECO:0000313" key="3">
    <source>
        <dbReference type="EMBL" id="EFH6652072.1"/>
    </source>
</evidence>
<evidence type="ECO:0000313" key="5">
    <source>
        <dbReference type="EMBL" id="HAJ0998757.1"/>
    </source>
</evidence>
<dbReference type="EMBL" id="RQTU01000048">
    <property type="protein sequence ID" value="RRD71353.1"/>
    <property type="molecule type" value="Genomic_DNA"/>
</dbReference>
<keyword evidence="2" id="KW-0614">Plasmid</keyword>
<gene>
    <name evidence="2" type="ORF">DS732_28840</name>
    <name evidence="8" type="ORF">EIA08_24645</name>
    <name evidence="3" type="ORF">GNW61_25640</name>
    <name evidence="4" type="ORF">GRC73_23800</name>
    <name evidence="5" type="ORF">HL601_24885</name>
    <name evidence="6" type="ORF">HLZ39_22780</name>
    <name evidence="7" type="ORF">ID255_p0460</name>
</gene>
<sequence length="165" mass="19069">MIMRCLAHIALVTVIQFIACYLVGWGKAETVFMLFFIVLWQGLFIWLFSQIRKKRNVSDEFKFSKGVWYITMPVSSLLSPLLSLMVFIIGTLYELRRVSGCISIKKWGQNQLKNQYDGSEKLDFGGIEQPPTTYYNPSTGYPMHGGFDSAGNTFGTRWQDYYDRQ</sequence>
<proteinExistence type="predicted"/>
<dbReference type="Proteomes" id="UP000530628">
    <property type="component" value="Unassembled WGS sequence"/>
</dbReference>
<dbReference type="EMBL" id="MW048884">
    <property type="protein sequence ID" value="QSX26130.1"/>
    <property type="molecule type" value="Genomic_DNA"/>
</dbReference>
<keyword evidence="1" id="KW-0472">Membrane</keyword>
<dbReference type="Proteomes" id="UP000256244">
    <property type="component" value="Plasmid unnamed2"/>
</dbReference>
<accession>A0A0A2R743</accession>
<reference evidence="3 11" key="5">
    <citation type="submission" date="2019-11" db="EMBL/GenBank/DDBJ databases">
        <authorList>
            <consortium name="GenomeTrakr network: Whole genome sequencing for foodborne pathogen traceback"/>
        </authorList>
    </citation>
    <scope>NUCLEOTIDE SEQUENCE [LARGE SCALE GENOMIC DNA]</scope>
    <source>
        <strain evidence="3 11">PSU-2072</strain>
    </source>
</reference>
<dbReference type="Pfam" id="PF10624">
    <property type="entry name" value="TraS"/>
    <property type="match status" value="1"/>
</dbReference>
<evidence type="ECO:0000313" key="11">
    <source>
        <dbReference type="Proteomes" id="UP000530628"/>
    </source>
</evidence>
<reference evidence="4 13" key="1">
    <citation type="journal article" date="2018" name="Genome Biol.">
        <title>SKESA: strategic k-mer extension for scrupulous assemblies.</title>
        <authorList>
            <person name="Souvorov A."/>
            <person name="Agarwala R."/>
            <person name="Lipman D.J."/>
        </authorList>
    </citation>
    <scope>NUCLEOTIDE SEQUENCE [LARGE SCALE GENOMIC DNA]</scope>
    <source>
        <strain evidence="5">EC00605</strain>
        <strain evidence="4">EC00763</strain>
        <strain evidence="6">Ecoli[ST-405]</strain>
        <strain evidence="13">ecoli[ST-405]</strain>
    </source>
</reference>
<reference evidence="2 9" key="2">
    <citation type="submission" date="2018-08" db="EMBL/GenBank/DDBJ databases">
        <title>Complete genome sequencing and genomic characterization of five Escherichia coli strains co-producing MCR-1 and ESBLs from different origins in China.</title>
        <authorList>
            <person name="Bai L."/>
        </authorList>
    </citation>
    <scope>NUCLEOTIDE SEQUENCE [LARGE SCALE GENOMIC DNA]</scope>
    <source>
        <strain evidence="2">Cq9</strain>
        <strain evidence="9">cq9</strain>
        <plasmid evidence="9">Plasmid unnamed2</plasmid>
        <plasmid evidence="2">unnamed2</plasmid>
    </source>
</reference>
<dbReference type="InterPro" id="IPR018898">
    <property type="entry name" value="Eex_TraS"/>
</dbReference>
<reference evidence="7 12" key="6">
    <citation type="submission" date="2020-09" db="EMBL/GenBank/DDBJ databases">
        <title>Escherichia coli ST617 producing NDM-5 caused a small hospital outbreak.</title>
        <authorList>
            <person name="Bibbolino G."/>
            <person name="Di Lella F.M."/>
            <person name="Arcari G."/>
        </authorList>
    </citation>
    <scope>NUCLEOTIDE SEQUENCE [LARGE SCALE GENOMIC DNA]</scope>
    <source>
        <strain evidence="7 12">LT-1</strain>
        <plasmid evidence="7 12">pIncF</plasmid>
    </source>
</reference>
<geneLocation type="plasmid" evidence="2">
    <name>unnamed2</name>
</geneLocation>
<dbReference type="EMBL" id="DABGZR010000066">
    <property type="protein sequence ID" value="HAJ0998757.1"/>
    <property type="molecule type" value="Genomic_DNA"/>
</dbReference>
<keyword evidence="1" id="KW-0812">Transmembrane</keyword>
<dbReference type="EMBL" id="DABGKQ010000063">
    <property type="protein sequence ID" value="HAJ5807281.1"/>
    <property type="molecule type" value="Genomic_DNA"/>
</dbReference>
<evidence type="ECO:0000313" key="2">
    <source>
        <dbReference type="EMBL" id="AXO10194.1"/>
    </source>
</evidence>
<dbReference type="Proteomes" id="UP000271008">
    <property type="component" value="Unassembled WGS sequence"/>
</dbReference>
<dbReference type="AlphaFoldDB" id="A0A0A2R743"/>
<feature type="transmembrane region" description="Helical" evidence="1">
    <location>
        <begin position="30"/>
        <end position="48"/>
    </location>
</feature>
<evidence type="ECO:0000256" key="1">
    <source>
        <dbReference type="SAM" id="Phobius"/>
    </source>
</evidence>
<dbReference type="EMBL" id="CP031548">
    <property type="protein sequence ID" value="AXO10194.1"/>
    <property type="molecule type" value="Genomic_DNA"/>
</dbReference>
<evidence type="ECO:0000313" key="8">
    <source>
        <dbReference type="EMBL" id="RRD71353.1"/>
    </source>
</evidence>
<feature type="transmembrane region" description="Helical" evidence="1">
    <location>
        <begin position="68"/>
        <end position="93"/>
    </location>
</feature>
<evidence type="ECO:0000313" key="9">
    <source>
        <dbReference type="Proteomes" id="UP000256244"/>
    </source>
</evidence>
<protein>
    <submittedName>
        <fullName evidence="8">Entry exclusion protein</fullName>
    </submittedName>
    <submittedName>
        <fullName evidence="7">TraT</fullName>
    </submittedName>
</protein>
<evidence type="ECO:0000313" key="7">
    <source>
        <dbReference type="EMBL" id="QSX26130.1"/>
    </source>
</evidence>
<keyword evidence="1" id="KW-1133">Transmembrane helix</keyword>
<dbReference type="EMBL" id="AASWOY010000123">
    <property type="protein sequence ID" value="EFH6652072.1"/>
    <property type="molecule type" value="Genomic_DNA"/>
</dbReference>
<evidence type="ECO:0000313" key="12">
    <source>
        <dbReference type="Proteomes" id="UP000682682"/>
    </source>
</evidence>
<evidence type="ECO:0000313" key="4">
    <source>
        <dbReference type="EMBL" id="HAH4526975.1"/>
    </source>
</evidence>
<evidence type="ECO:0000313" key="13">
    <source>
        <dbReference type="Proteomes" id="UP000842519"/>
    </source>
</evidence>
<name>A0A0A2R743_ECOLX</name>
<organism evidence="8 10">
    <name type="scientific">Escherichia coli</name>
    <dbReference type="NCBI Taxonomy" id="562"/>
    <lineage>
        <taxon>Bacteria</taxon>
        <taxon>Pseudomonadati</taxon>
        <taxon>Pseudomonadota</taxon>
        <taxon>Gammaproteobacteria</taxon>
        <taxon>Enterobacterales</taxon>
        <taxon>Enterobacteriaceae</taxon>
        <taxon>Escherichia</taxon>
    </lineage>
</organism>